<organism evidence="1">
    <name type="scientific">bioreactor metagenome</name>
    <dbReference type="NCBI Taxonomy" id="1076179"/>
    <lineage>
        <taxon>unclassified sequences</taxon>
        <taxon>metagenomes</taxon>
        <taxon>ecological metagenomes</taxon>
    </lineage>
</organism>
<protein>
    <submittedName>
        <fullName evidence="1">Uncharacterized protein</fullName>
    </submittedName>
</protein>
<comment type="caution">
    <text evidence="1">The sequence shown here is derived from an EMBL/GenBank/DDBJ whole genome shotgun (WGS) entry which is preliminary data.</text>
</comment>
<sequence length="185" mass="19409">MIESAVDVGVTRTTSSSLAASVIADVQPEETEPRTAVTPSATSELNALRVSVGSIWSSFSTNSICCPFTPPAALISSLASSQALTTASPYAAIEPVLGEIVPILIGSLLAAVLPPEVAEDEQPVTIEAAIAVITAIDKIFLFINFPSLNISHKLSKKKEVPKTANCLRNLFVPSLVLLITIILQL</sequence>
<accession>A0A644ZTY5</accession>
<proteinExistence type="predicted"/>
<gene>
    <name evidence="1" type="ORF">SDC9_87683</name>
</gene>
<reference evidence="1" key="1">
    <citation type="submission" date="2019-08" db="EMBL/GenBank/DDBJ databases">
        <authorList>
            <person name="Kucharzyk K."/>
            <person name="Murdoch R.W."/>
            <person name="Higgins S."/>
            <person name="Loffler F."/>
        </authorList>
    </citation>
    <scope>NUCLEOTIDE SEQUENCE</scope>
</reference>
<name>A0A644ZTY5_9ZZZZ</name>
<dbReference type="EMBL" id="VSSQ01009220">
    <property type="protein sequence ID" value="MPM41034.1"/>
    <property type="molecule type" value="Genomic_DNA"/>
</dbReference>
<evidence type="ECO:0000313" key="1">
    <source>
        <dbReference type="EMBL" id="MPM41034.1"/>
    </source>
</evidence>
<dbReference type="AlphaFoldDB" id="A0A644ZTY5"/>